<keyword evidence="2" id="KW-1185">Reference proteome</keyword>
<reference evidence="1" key="1">
    <citation type="journal article" date="2023" name="G3 (Bethesda)">
        <title>A reference genome for the long-term kleptoplast-retaining sea slug Elysia crispata morphotype clarki.</title>
        <authorList>
            <person name="Eastman K.E."/>
            <person name="Pendleton A.L."/>
            <person name="Shaikh M.A."/>
            <person name="Suttiyut T."/>
            <person name="Ogas R."/>
            <person name="Tomko P."/>
            <person name="Gavelis G."/>
            <person name="Widhalm J.R."/>
            <person name="Wisecaver J.H."/>
        </authorList>
    </citation>
    <scope>NUCLEOTIDE SEQUENCE</scope>
    <source>
        <strain evidence="1">ECLA1</strain>
    </source>
</reference>
<dbReference type="AlphaFoldDB" id="A0AAE1AF43"/>
<evidence type="ECO:0000313" key="1">
    <source>
        <dbReference type="EMBL" id="KAK3786713.1"/>
    </source>
</evidence>
<comment type="caution">
    <text evidence="1">The sequence shown here is derived from an EMBL/GenBank/DDBJ whole genome shotgun (WGS) entry which is preliminary data.</text>
</comment>
<accession>A0AAE1AF43</accession>
<dbReference type="Proteomes" id="UP001283361">
    <property type="component" value="Unassembled WGS sequence"/>
</dbReference>
<dbReference type="EMBL" id="JAWDGP010001946">
    <property type="protein sequence ID" value="KAK3786713.1"/>
    <property type="molecule type" value="Genomic_DNA"/>
</dbReference>
<evidence type="ECO:0000313" key="2">
    <source>
        <dbReference type="Proteomes" id="UP001283361"/>
    </source>
</evidence>
<proteinExistence type="predicted"/>
<protein>
    <submittedName>
        <fullName evidence="1">Uncharacterized protein</fullName>
    </submittedName>
</protein>
<name>A0AAE1AF43_9GAST</name>
<gene>
    <name evidence="1" type="ORF">RRG08_057989</name>
</gene>
<sequence length="104" mass="11605">MPRLLWREIASGCHYLGHTAFIIARPGRGVINTQCLQGLHLASVISLRSGDRAVYQSPVLGFLLLTGLQVWCQTMVTKTKNCEMASHSPLCFTSEERCFEKILP</sequence>
<organism evidence="1 2">
    <name type="scientific">Elysia crispata</name>
    <name type="common">lettuce slug</name>
    <dbReference type="NCBI Taxonomy" id="231223"/>
    <lineage>
        <taxon>Eukaryota</taxon>
        <taxon>Metazoa</taxon>
        <taxon>Spiralia</taxon>
        <taxon>Lophotrochozoa</taxon>
        <taxon>Mollusca</taxon>
        <taxon>Gastropoda</taxon>
        <taxon>Heterobranchia</taxon>
        <taxon>Euthyneura</taxon>
        <taxon>Panpulmonata</taxon>
        <taxon>Sacoglossa</taxon>
        <taxon>Placobranchoidea</taxon>
        <taxon>Plakobranchidae</taxon>
        <taxon>Elysia</taxon>
    </lineage>
</organism>